<sequence length="133" mass="14110">MGDPGGNPLLGRLDPADGPRLLSLPGDLVWATTWGANANEVIAPRLGLPAIPVVEWPGEDDEPPAPGVHWKTAGLARWAAGRPFVWLDDEIGDADRRWVAAHHPGPALLHRVDPAAGLSGADVGAVRQWLARH</sequence>
<keyword evidence="2" id="KW-1185">Reference proteome</keyword>
<name>A0ABN3HNB5_9ACTN</name>
<comment type="caution">
    <text evidence="1">The sequence shown here is derived from an EMBL/GenBank/DDBJ whole genome shotgun (WGS) entry which is preliminary data.</text>
</comment>
<accession>A0ABN3HNB5</accession>
<evidence type="ECO:0000313" key="1">
    <source>
        <dbReference type="EMBL" id="GAA2384467.1"/>
    </source>
</evidence>
<reference evidence="1 2" key="1">
    <citation type="journal article" date="2019" name="Int. J. Syst. Evol. Microbiol.">
        <title>The Global Catalogue of Microorganisms (GCM) 10K type strain sequencing project: providing services to taxonomists for standard genome sequencing and annotation.</title>
        <authorList>
            <consortium name="The Broad Institute Genomics Platform"/>
            <consortium name="The Broad Institute Genome Sequencing Center for Infectious Disease"/>
            <person name="Wu L."/>
            <person name="Ma J."/>
        </authorList>
    </citation>
    <scope>NUCLEOTIDE SEQUENCE [LARGE SCALE GENOMIC DNA]</scope>
    <source>
        <strain evidence="1 2">JCM 3272</strain>
    </source>
</reference>
<organism evidence="1 2">
    <name type="scientific">Dactylosporangium salmoneum</name>
    <dbReference type="NCBI Taxonomy" id="53361"/>
    <lineage>
        <taxon>Bacteria</taxon>
        <taxon>Bacillati</taxon>
        <taxon>Actinomycetota</taxon>
        <taxon>Actinomycetes</taxon>
        <taxon>Micromonosporales</taxon>
        <taxon>Micromonosporaceae</taxon>
        <taxon>Dactylosporangium</taxon>
    </lineage>
</organism>
<dbReference type="EMBL" id="BAAARV010000096">
    <property type="protein sequence ID" value="GAA2384467.1"/>
    <property type="molecule type" value="Genomic_DNA"/>
</dbReference>
<dbReference type="Proteomes" id="UP001501444">
    <property type="component" value="Unassembled WGS sequence"/>
</dbReference>
<gene>
    <name evidence="1" type="ORF">GCM10010170_093800</name>
</gene>
<protein>
    <recommendedName>
        <fullName evidence="3">Secreted protein</fullName>
    </recommendedName>
</protein>
<proteinExistence type="predicted"/>
<evidence type="ECO:0000313" key="2">
    <source>
        <dbReference type="Proteomes" id="UP001501444"/>
    </source>
</evidence>
<evidence type="ECO:0008006" key="3">
    <source>
        <dbReference type="Google" id="ProtNLM"/>
    </source>
</evidence>